<evidence type="ECO:0000313" key="1">
    <source>
        <dbReference type="EMBL" id="KAK7466049.1"/>
    </source>
</evidence>
<evidence type="ECO:0008006" key="3">
    <source>
        <dbReference type="Google" id="ProtNLM"/>
    </source>
</evidence>
<proteinExistence type="predicted"/>
<accession>A0ABR1JVW6</accession>
<reference evidence="1 2" key="1">
    <citation type="submission" date="2024-01" db="EMBL/GenBank/DDBJ databases">
        <title>A draft genome for the cacao thread blight pathogen Marasmiellus scandens.</title>
        <authorList>
            <person name="Baruah I.K."/>
            <person name="Leung J."/>
            <person name="Bukari Y."/>
            <person name="Amoako-Attah I."/>
            <person name="Meinhardt L.W."/>
            <person name="Bailey B.A."/>
            <person name="Cohen S.P."/>
        </authorList>
    </citation>
    <scope>NUCLEOTIDE SEQUENCE [LARGE SCALE GENOMIC DNA]</scope>
    <source>
        <strain evidence="1 2">GH-19</strain>
    </source>
</reference>
<name>A0ABR1JVW6_9AGAR</name>
<dbReference type="InterPro" id="IPR032675">
    <property type="entry name" value="LRR_dom_sf"/>
</dbReference>
<dbReference type="SUPFAM" id="SSF52047">
    <property type="entry name" value="RNI-like"/>
    <property type="match status" value="1"/>
</dbReference>
<dbReference type="EMBL" id="JBANRG010000005">
    <property type="protein sequence ID" value="KAK7466049.1"/>
    <property type="molecule type" value="Genomic_DNA"/>
</dbReference>
<evidence type="ECO:0000313" key="2">
    <source>
        <dbReference type="Proteomes" id="UP001498398"/>
    </source>
</evidence>
<sequence>MSRPILKPIQTRISHVDTKLTQVFSETRLYFSHSQNQTEDSFARILSDASVDLAAYDVELHRLQRALDSVREKRGGVAKYLDACKSQLAPIRKLPFEVLSTIFLLSTIPELKADGPIVQTLPLDLCCVCVGWRDVVYAIPQFWADIKVGFDRFCVLQTEDIKRSIQRSRNLPLSLHLTGWATFGSGWDDILSNLLLEFSRIRHLHLDVFRRIENWETEPGSTMRRILSSIESFPMLESLELCFYDGYPEETEVFWRAPFLRSLSLDGSFLENWLPRNKFPWPVLETLKFENVELEPSLYDFLCNEGFEQIRTLVLRNIYIEEASIDEECDFPPVFPHLSSLTIDQSPGSGLSDLLQYLSGNVRMPTLESLKLATEYIDEELDEDEAGFEDPLYQLLESSQCAESVTTLHIRGAMEIVTVLSALPNLRTLIVAEVDSRLVVLDDEFPNHLFVLVGSPQTCAKLEHLEIVTAPQTRLNLTLMAQAVASRFAEPFVCIRRFCLWMPDDNNLWCGSNQSAEKGFQKLLALSEQGLEFEYDWYQWEKRKEFMDKLLAS</sequence>
<protein>
    <recommendedName>
        <fullName evidence="3">F-box domain-containing protein</fullName>
    </recommendedName>
</protein>
<organism evidence="1 2">
    <name type="scientific">Marasmiellus scandens</name>
    <dbReference type="NCBI Taxonomy" id="2682957"/>
    <lineage>
        <taxon>Eukaryota</taxon>
        <taxon>Fungi</taxon>
        <taxon>Dikarya</taxon>
        <taxon>Basidiomycota</taxon>
        <taxon>Agaricomycotina</taxon>
        <taxon>Agaricomycetes</taxon>
        <taxon>Agaricomycetidae</taxon>
        <taxon>Agaricales</taxon>
        <taxon>Marasmiineae</taxon>
        <taxon>Omphalotaceae</taxon>
        <taxon>Marasmiellus</taxon>
    </lineage>
</organism>
<gene>
    <name evidence="1" type="ORF">VKT23_004773</name>
</gene>
<dbReference type="Gene3D" id="3.80.10.10">
    <property type="entry name" value="Ribonuclease Inhibitor"/>
    <property type="match status" value="1"/>
</dbReference>
<dbReference type="Proteomes" id="UP001498398">
    <property type="component" value="Unassembled WGS sequence"/>
</dbReference>
<keyword evidence="2" id="KW-1185">Reference proteome</keyword>
<comment type="caution">
    <text evidence="1">The sequence shown here is derived from an EMBL/GenBank/DDBJ whole genome shotgun (WGS) entry which is preliminary data.</text>
</comment>